<dbReference type="SUPFAM" id="SSF49764">
    <property type="entry name" value="HSP20-like chaperones"/>
    <property type="match status" value="1"/>
</dbReference>
<protein>
    <recommendedName>
        <fullName evidence="1">SHSP domain-containing protein</fullName>
    </recommendedName>
</protein>
<dbReference type="CDD" id="cd06464">
    <property type="entry name" value="ACD_sHsps-like"/>
    <property type="match status" value="1"/>
</dbReference>
<feature type="domain" description="SHSP" evidence="1">
    <location>
        <begin position="69"/>
        <end position="119"/>
    </location>
</feature>
<evidence type="ECO:0000313" key="3">
    <source>
        <dbReference type="Proteomes" id="UP000268535"/>
    </source>
</evidence>
<name>A0A4P9WWH2_9FUNG</name>
<gene>
    <name evidence="2" type="ORF">CAUPRSCDRAFT_11606</name>
</gene>
<evidence type="ECO:0000313" key="2">
    <source>
        <dbReference type="EMBL" id="RKO96703.1"/>
    </source>
</evidence>
<evidence type="ECO:0000259" key="1">
    <source>
        <dbReference type="Pfam" id="PF00011"/>
    </source>
</evidence>
<sequence>MFVVIGRLRCDFDAARNHLKVGYADSDASANNDDAEVNHIVKGGKASEGAISTDKKDNGVESTSSWTRLYRERPDYTGFSRSFAFQDPMDVEKASALMENGVLTLAIPKLVSKKTARITIR</sequence>
<dbReference type="InterPro" id="IPR008978">
    <property type="entry name" value="HSP20-like_chaperone"/>
</dbReference>
<organism evidence="2 3">
    <name type="scientific">Caulochytrium protostelioides</name>
    <dbReference type="NCBI Taxonomy" id="1555241"/>
    <lineage>
        <taxon>Eukaryota</taxon>
        <taxon>Fungi</taxon>
        <taxon>Fungi incertae sedis</taxon>
        <taxon>Chytridiomycota</taxon>
        <taxon>Chytridiomycota incertae sedis</taxon>
        <taxon>Chytridiomycetes</taxon>
        <taxon>Caulochytriales</taxon>
        <taxon>Caulochytriaceae</taxon>
        <taxon>Caulochytrium</taxon>
    </lineage>
</organism>
<reference evidence="3" key="1">
    <citation type="journal article" date="2018" name="Nat. Microbiol.">
        <title>Leveraging single-cell genomics to expand the fungal tree of life.</title>
        <authorList>
            <person name="Ahrendt S.R."/>
            <person name="Quandt C.A."/>
            <person name="Ciobanu D."/>
            <person name="Clum A."/>
            <person name="Salamov A."/>
            <person name="Andreopoulos B."/>
            <person name="Cheng J.F."/>
            <person name="Woyke T."/>
            <person name="Pelin A."/>
            <person name="Henrissat B."/>
            <person name="Reynolds N.K."/>
            <person name="Benny G.L."/>
            <person name="Smith M.E."/>
            <person name="James T.Y."/>
            <person name="Grigoriev I.V."/>
        </authorList>
    </citation>
    <scope>NUCLEOTIDE SEQUENCE [LARGE SCALE GENOMIC DNA]</scope>
    <source>
        <strain evidence="3">ATCC 52028</strain>
    </source>
</reference>
<dbReference type="InterPro" id="IPR002068">
    <property type="entry name" value="A-crystallin/Hsp20_dom"/>
</dbReference>
<dbReference type="EMBL" id="ML009687">
    <property type="protein sequence ID" value="RKO96703.1"/>
    <property type="molecule type" value="Genomic_DNA"/>
</dbReference>
<dbReference type="AlphaFoldDB" id="A0A4P9WWH2"/>
<accession>A0A4P9WWH2</accession>
<dbReference type="Gene3D" id="2.60.40.790">
    <property type="match status" value="1"/>
</dbReference>
<dbReference type="Pfam" id="PF00011">
    <property type="entry name" value="HSP20"/>
    <property type="match status" value="1"/>
</dbReference>
<proteinExistence type="predicted"/>
<dbReference type="Proteomes" id="UP000268535">
    <property type="component" value="Unassembled WGS sequence"/>
</dbReference>